<feature type="domain" description="Response regulatory" evidence="3">
    <location>
        <begin position="14"/>
        <end position="130"/>
    </location>
</feature>
<reference evidence="5" key="1">
    <citation type="submission" date="2016-11" db="EMBL/GenBank/DDBJ databases">
        <authorList>
            <person name="Varghese N."/>
            <person name="Submissions S."/>
        </authorList>
    </citation>
    <scope>NUCLEOTIDE SEQUENCE [LARGE SCALE GENOMIC DNA]</scope>
    <source>
        <strain evidence="5">DSM 16219</strain>
    </source>
</reference>
<dbReference type="OrthoDB" id="5397350at2"/>
<dbReference type="GO" id="GO:0000160">
    <property type="term" value="P:phosphorelay signal transduction system"/>
    <property type="evidence" value="ECO:0007669"/>
    <property type="project" value="InterPro"/>
</dbReference>
<dbReference type="Gene3D" id="3.40.50.2300">
    <property type="match status" value="1"/>
</dbReference>
<dbReference type="PANTHER" id="PTHR44591">
    <property type="entry name" value="STRESS RESPONSE REGULATOR PROTEIN 1"/>
    <property type="match status" value="1"/>
</dbReference>
<evidence type="ECO:0000256" key="2">
    <source>
        <dbReference type="PROSITE-ProRule" id="PRU00169"/>
    </source>
</evidence>
<dbReference type="InterPro" id="IPR050595">
    <property type="entry name" value="Bact_response_regulator"/>
</dbReference>
<dbReference type="RefSeq" id="WP_073477850.1">
    <property type="nucleotide sequence ID" value="NZ_FQZU01000029.1"/>
</dbReference>
<dbReference type="AlphaFoldDB" id="A0A1M6U3Y5"/>
<dbReference type="PROSITE" id="PS50110">
    <property type="entry name" value="RESPONSE_REGULATORY"/>
    <property type="match status" value="1"/>
</dbReference>
<dbReference type="SMART" id="SM00448">
    <property type="entry name" value="REC"/>
    <property type="match status" value="1"/>
</dbReference>
<sequence>MGCNTEKGFTRNNRILFVDDEENVTSIMNMMLEGLGYEVTSHADGAKAYDDFTQRPDGYSLVICDQVMPGMSGMDLLEKVKGVSPETPVILCTGYTNDELQEQIKKKSVSAVLTKPFAMQKLARVISTVLDNAYEKQEYDRAS</sequence>
<dbReference type="SUPFAM" id="SSF52172">
    <property type="entry name" value="CheY-like"/>
    <property type="match status" value="1"/>
</dbReference>
<keyword evidence="1 2" id="KW-0597">Phosphoprotein</keyword>
<dbReference type="PANTHER" id="PTHR44591:SF3">
    <property type="entry name" value="RESPONSE REGULATORY DOMAIN-CONTAINING PROTEIN"/>
    <property type="match status" value="1"/>
</dbReference>
<dbReference type="InterPro" id="IPR001789">
    <property type="entry name" value="Sig_transdc_resp-reg_receiver"/>
</dbReference>
<dbReference type="EMBL" id="FQZU01000029">
    <property type="protein sequence ID" value="SHK63992.1"/>
    <property type="molecule type" value="Genomic_DNA"/>
</dbReference>
<gene>
    <name evidence="4" type="ORF">SAMN02745216_03811</name>
</gene>
<protein>
    <submittedName>
        <fullName evidence="4">Response regulator receiver domain-containing protein</fullName>
    </submittedName>
</protein>
<evidence type="ECO:0000313" key="5">
    <source>
        <dbReference type="Proteomes" id="UP000183994"/>
    </source>
</evidence>
<proteinExistence type="predicted"/>
<keyword evidence="5" id="KW-1185">Reference proteome</keyword>
<evidence type="ECO:0000259" key="3">
    <source>
        <dbReference type="PROSITE" id="PS50110"/>
    </source>
</evidence>
<name>A0A1M6U3Y5_9BACT</name>
<evidence type="ECO:0000256" key="1">
    <source>
        <dbReference type="ARBA" id="ARBA00022553"/>
    </source>
</evidence>
<accession>A0A1M6U3Y5</accession>
<evidence type="ECO:0000313" key="4">
    <source>
        <dbReference type="EMBL" id="SHK63992.1"/>
    </source>
</evidence>
<dbReference type="InterPro" id="IPR011006">
    <property type="entry name" value="CheY-like_superfamily"/>
</dbReference>
<organism evidence="4 5">
    <name type="scientific">Desulfatibacillum alkenivorans DSM 16219</name>
    <dbReference type="NCBI Taxonomy" id="1121393"/>
    <lineage>
        <taxon>Bacteria</taxon>
        <taxon>Pseudomonadati</taxon>
        <taxon>Thermodesulfobacteriota</taxon>
        <taxon>Desulfobacteria</taxon>
        <taxon>Desulfobacterales</taxon>
        <taxon>Desulfatibacillaceae</taxon>
        <taxon>Desulfatibacillum</taxon>
    </lineage>
</organism>
<dbReference type="CDD" id="cd00156">
    <property type="entry name" value="REC"/>
    <property type="match status" value="1"/>
</dbReference>
<dbReference type="STRING" id="1121393.SAMN02745216_03811"/>
<dbReference type="Proteomes" id="UP000183994">
    <property type="component" value="Unassembled WGS sequence"/>
</dbReference>
<feature type="modified residue" description="4-aspartylphosphate" evidence="2">
    <location>
        <position position="65"/>
    </location>
</feature>
<dbReference type="Pfam" id="PF00072">
    <property type="entry name" value="Response_reg"/>
    <property type="match status" value="1"/>
</dbReference>